<evidence type="ECO:0000313" key="1">
    <source>
        <dbReference type="EMBL" id="SHH17022.1"/>
    </source>
</evidence>
<reference evidence="1 2" key="1">
    <citation type="submission" date="2016-11" db="EMBL/GenBank/DDBJ databases">
        <authorList>
            <person name="Jaros S."/>
            <person name="Januszkiewicz K."/>
            <person name="Wedrychowicz H."/>
        </authorList>
    </citation>
    <scope>NUCLEOTIDE SEQUENCE [LARGE SCALE GENOMIC DNA]</scope>
    <source>
        <strain evidence="1 2">DSM 6792</strain>
    </source>
</reference>
<dbReference type="RefSeq" id="WP_073410087.1">
    <property type="nucleotide sequence ID" value="NZ_FQWH01000007.1"/>
</dbReference>
<sequence length="141" mass="17057">MKQDIDHFKGMSTEDLHQRFLQKLYSKTEFIQYNDPEDFFDPEQEYGNHITQCIAEERDFLRELIRSTSAEAGIILTEEQIEEIVQKKREEINQLTGTSIEDYIEKVSVTYIDTVRECEQKFLLQRWLCRFWKFIKSLFSR</sequence>
<name>A0A1M5QSH2_FLAJO</name>
<dbReference type="EMBL" id="FQWH01000007">
    <property type="protein sequence ID" value="SHH17022.1"/>
    <property type="molecule type" value="Genomic_DNA"/>
</dbReference>
<proteinExistence type="predicted"/>
<accession>A0A1M5QSH2</accession>
<dbReference type="Proteomes" id="UP000184112">
    <property type="component" value="Unassembled WGS sequence"/>
</dbReference>
<dbReference type="AlphaFoldDB" id="A0A1M5QSH2"/>
<evidence type="ECO:0000313" key="2">
    <source>
        <dbReference type="Proteomes" id="UP000184112"/>
    </source>
</evidence>
<organism evidence="1 2">
    <name type="scientific">Flavobacterium johnsoniae</name>
    <name type="common">Cytophaga johnsonae</name>
    <dbReference type="NCBI Taxonomy" id="986"/>
    <lineage>
        <taxon>Bacteria</taxon>
        <taxon>Pseudomonadati</taxon>
        <taxon>Bacteroidota</taxon>
        <taxon>Flavobacteriia</taxon>
        <taxon>Flavobacteriales</taxon>
        <taxon>Flavobacteriaceae</taxon>
        <taxon>Flavobacterium</taxon>
    </lineage>
</organism>
<gene>
    <name evidence="1" type="ORF">SAMN05444388_107151</name>
</gene>
<protein>
    <submittedName>
        <fullName evidence="1">Uncharacterized protein</fullName>
    </submittedName>
</protein>